<dbReference type="GeneID" id="115875673"/>
<accession>A0A6J2X872</accession>
<dbReference type="PROSITE" id="PS00217">
    <property type="entry name" value="SUGAR_TRANSPORT_2"/>
    <property type="match status" value="1"/>
</dbReference>
<keyword evidence="7" id="KW-1185">Reference proteome</keyword>
<dbReference type="PROSITE" id="PS50850">
    <property type="entry name" value="MFS"/>
    <property type="match status" value="1"/>
</dbReference>
<dbReference type="Gene3D" id="1.20.1250.20">
    <property type="entry name" value="MFS general substrate transporter like domains"/>
    <property type="match status" value="1"/>
</dbReference>
<evidence type="ECO:0000256" key="5">
    <source>
        <dbReference type="SAM" id="Phobius"/>
    </source>
</evidence>
<reference evidence="8" key="1">
    <citation type="submission" date="2025-08" db="UniProtKB">
        <authorList>
            <consortium name="RefSeq"/>
        </authorList>
    </citation>
    <scope>IDENTIFICATION</scope>
    <source>
        <tissue evidence="8">Gonads</tissue>
    </source>
</reference>
<dbReference type="KEGG" id="soy:115875673"/>
<sequence length="538" mass="58844">MKNFEEGNVNVAEEHSTVASGAVITCVGHPIYDELFIDVDRKIKCSTCNLYTPLKDTKPIKDNGTLRKTLAQVLLTSAVMLTSASCGMPVGYSAILLPQLKSANGTMQIDDEMGSWIASLHSAATPFGSLLSGVLMDRIGRKFVLQLASVPLILGWILITLSENHAVLLLGRVIAGLSAGLSAAAGQVLIGESTEPRLRGMLSSGPFASYSFGILLVYALGSLLSWRYVAGLSTILPLLAIFAFTFLPESPVFLIRHNKQEEALKSLSWLRGGRITQAKNEIEHLLQRAKSEGQIHKESIFSIFTKPNVMKPLLIINIFNILQILSGTYLVVFYAVDILSNINGKLINQFLAASLTACVRFIFTIIASLLLALIGRRKIALMSGIGSTISALCLGIILQQDCEQSHYLTALFTLTYVAANTLGFFVLPGVMLSELFPAKVRGHAGGITFMLFNFALFGIAKIFPFIKNSIGIHGVFLIFGLSSLLASLFLYLVLPETKGKSLSYIEDYFQQNNFVWAKRDKNWEKKLHGSENERLNKA</sequence>
<proteinExistence type="predicted"/>
<feature type="transmembrane region" description="Helical" evidence="5">
    <location>
        <begin position="444"/>
        <end position="466"/>
    </location>
</feature>
<dbReference type="InterPro" id="IPR005828">
    <property type="entry name" value="MFS_sugar_transport-like"/>
</dbReference>
<dbReference type="GO" id="GO:0022857">
    <property type="term" value="F:transmembrane transporter activity"/>
    <property type="evidence" value="ECO:0007669"/>
    <property type="project" value="InterPro"/>
</dbReference>
<dbReference type="RefSeq" id="XP_030747064.1">
    <property type="nucleotide sequence ID" value="XM_030891204.1"/>
</dbReference>
<dbReference type="InterPro" id="IPR005829">
    <property type="entry name" value="Sugar_transporter_CS"/>
</dbReference>
<feature type="transmembrane region" description="Helical" evidence="5">
    <location>
        <begin position="472"/>
        <end position="494"/>
    </location>
</feature>
<dbReference type="Pfam" id="PF00083">
    <property type="entry name" value="Sugar_tr"/>
    <property type="match status" value="1"/>
</dbReference>
<dbReference type="FunCoup" id="A0A6J2X872">
    <property type="interactions" value="32"/>
</dbReference>
<feature type="transmembrane region" description="Helical" evidence="5">
    <location>
        <begin position="167"/>
        <end position="190"/>
    </location>
</feature>
<dbReference type="PROSITE" id="PS00216">
    <property type="entry name" value="SUGAR_TRANSPORT_1"/>
    <property type="match status" value="1"/>
</dbReference>
<dbReference type="InterPro" id="IPR020846">
    <property type="entry name" value="MFS_dom"/>
</dbReference>
<dbReference type="FunFam" id="1.20.1250.20:FF:000249">
    <property type="entry name" value="facilitated trehalose transporter Tret1"/>
    <property type="match status" value="1"/>
</dbReference>
<feature type="transmembrane region" description="Helical" evidence="5">
    <location>
        <begin position="202"/>
        <end position="220"/>
    </location>
</feature>
<keyword evidence="4 5" id="KW-0472">Membrane</keyword>
<feature type="transmembrane region" description="Helical" evidence="5">
    <location>
        <begin position="347"/>
        <end position="372"/>
    </location>
</feature>
<evidence type="ECO:0000256" key="1">
    <source>
        <dbReference type="ARBA" id="ARBA00004141"/>
    </source>
</evidence>
<feature type="transmembrane region" description="Helical" evidence="5">
    <location>
        <begin position="73"/>
        <end position="95"/>
    </location>
</feature>
<keyword evidence="2 5" id="KW-0812">Transmembrane</keyword>
<name>A0A6J2X872_SITOR</name>
<feature type="domain" description="Major facilitator superfamily (MFS) profile" evidence="6">
    <location>
        <begin position="71"/>
        <end position="498"/>
    </location>
</feature>
<feature type="transmembrane region" description="Helical" evidence="5">
    <location>
        <begin position="226"/>
        <end position="247"/>
    </location>
</feature>
<feature type="transmembrane region" description="Helical" evidence="5">
    <location>
        <begin position="115"/>
        <end position="136"/>
    </location>
</feature>
<dbReference type="PANTHER" id="PTHR48021">
    <property type="match status" value="1"/>
</dbReference>
<feature type="transmembrane region" description="Helical" evidence="5">
    <location>
        <begin position="313"/>
        <end position="335"/>
    </location>
</feature>
<comment type="subcellular location">
    <subcellularLocation>
        <location evidence="1">Membrane</location>
        <topology evidence="1">Multi-pass membrane protein</topology>
    </subcellularLocation>
</comment>
<dbReference type="InterPro" id="IPR036259">
    <property type="entry name" value="MFS_trans_sf"/>
</dbReference>
<feature type="transmembrane region" description="Helical" evidence="5">
    <location>
        <begin position="379"/>
        <end position="398"/>
    </location>
</feature>
<dbReference type="OrthoDB" id="4142200at2759"/>
<evidence type="ECO:0000313" key="7">
    <source>
        <dbReference type="Proteomes" id="UP000504635"/>
    </source>
</evidence>
<feature type="transmembrane region" description="Helical" evidence="5">
    <location>
        <begin position="410"/>
        <end position="432"/>
    </location>
</feature>
<dbReference type="InterPro" id="IPR050549">
    <property type="entry name" value="MFS_Trehalose_Transporter"/>
</dbReference>
<dbReference type="PANTHER" id="PTHR48021:SF7">
    <property type="entry name" value="RH09188P"/>
    <property type="match status" value="1"/>
</dbReference>
<evidence type="ECO:0000259" key="6">
    <source>
        <dbReference type="PROSITE" id="PS50850"/>
    </source>
</evidence>
<organism evidence="7 8">
    <name type="scientific">Sitophilus oryzae</name>
    <name type="common">Rice weevil</name>
    <name type="synonym">Curculio oryzae</name>
    <dbReference type="NCBI Taxonomy" id="7048"/>
    <lineage>
        <taxon>Eukaryota</taxon>
        <taxon>Metazoa</taxon>
        <taxon>Ecdysozoa</taxon>
        <taxon>Arthropoda</taxon>
        <taxon>Hexapoda</taxon>
        <taxon>Insecta</taxon>
        <taxon>Pterygota</taxon>
        <taxon>Neoptera</taxon>
        <taxon>Endopterygota</taxon>
        <taxon>Coleoptera</taxon>
        <taxon>Polyphaga</taxon>
        <taxon>Cucujiformia</taxon>
        <taxon>Curculionidae</taxon>
        <taxon>Dryophthorinae</taxon>
        <taxon>Sitophilus</taxon>
    </lineage>
</organism>
<keyword evidence="3 5" id="KW-1133">Transmembrane helix</keyword>
<dbReference type="GO" id="GO:0016020">
    <property type="term" value="C:membrane"/>
    <property type="evidence" value="ECO:0007669"/>
    <property type="project" value="UniProtKB-SubCell"/>
</dbReference>
<dbReference type="InParanoid" id="A0A6J2X872"/>
<protein>
    <submittedName>
        <fullName evidence="8">Facilitated trehalose transporter Tret1-like</fullName>
    </submittedName>
</protein>
<dbReference type="Proteomes" id="UP000504635">
    <property type="component" value="Unplaced"/>
</dbReference>
<evidence type="ECO:0000256" key="4">
    <source>
        <dbReference type="ARBA" id="ARBA00023136"/>
    </source>
</evidence>
<dbReference type="AlphaFoldDB" id="A0A6J2X872"/>
<feature type="transmembrane region" description="Helical" evidence="5">
    <location>
        <begin position="143"/>
        <end position="161"/>
    </location>
</feature>
<gene>
    <name evidence="8" type="primary">LOC115875673</name>
</gene>
<evidence type="ECO:0000313" key="8">
    <source>
        <dbReference type="RefSeq" id="XP_030747064.1"/>
    </source>
</evidence>
<evidence type="ECO:0000256" key="3">
    <source>
        <dbReference type="ARBA" id="ARBA00022989"/>
    </source>
</evidence>
<dbReference type="SUPFAM" id="SSF103473">
    <property type="entry name" value="MFS general substrate transporter"/>
    <property type="match status" value="1"/>
</dbReference>
<evidence type="ECO:0000256" key="2">
    <source>
        <dbReference type="ARBA" id="ARBA00022692"/>
    </source>
</evidence>